<gene>
    <name evidence="1" type="ORF">METZ01_LOCUS358710</name>
</gene>
<name>A0A382S7G1_9ZZZZ</name>
<protein>
    <submittedName>
        <fullName evidence="1">Uncharacterized protein</fullName>
    </submittedName>
</protein>
<sequence length="30" mass="3262">GAGLMIHESDLPRQRPGWTLFGVNEANHSA</sequence>
<dbReference type="EMBL" id="UINC01127016">
    <property type="protein sequence ID" value="SVD05856.1"/>
    <property type="molecule type" value="Genomic_DNA"/>
</dbReference>
<feature type="non-terminal residue" evidence="1">
    <location>
        <position position="1"/>
    </location>
</feature>
<evidence type="ECO:0000313" key="1">
    <source>
        <dbReference type="EMBL" id="SVD05856.1"/>
    </source>
</evidence>
<dbReference type="AlphaFoldDB" id="A0A382S7G1"/>
<proteinExistence type="predicted"/>
<reference evidence="1" key="1">
    <citation type="submission" date="2018-05" db="EMBL/GenBank/DDBJ databases">
        <authorList>
            <person name="Lanie J.A."/>
            <person name="Ng W.-L."/>
            <person name="Kazmierczak K.M."/>
            <person name="Andrzejewski T.M."/>
            <person name="Davidsen T.M."/>
            <person name="Wayne K.J."/>
            <person name="Tettelin H."/>
            <person name="Glass J.I."/>
            <person name="Rusch D."/>
            <person name="Podicherti R."/>
            <person name="Tsui H.-C.T."/>
            <person name="Winkler M.E."/>
        </authorList>
    </citation>
    <scope>NUCLEOTIDE SEQUENCE</scope>
</reference>
<organism evidence="1">
    <name type="scientific">marine metagenome</name>
    <dbReference type="NCBI Taxonomy" id="408172"/>
    <lineage>
        <taxon>unclassified sequences</taxon>
        <taxon>metagenomes</taxon>
        <taxon>ecological metagenomes</taxon>
    </lineage>
</organism>
<accession>A0A382S7G1</accession>